<dbReference type="AlphaFoldDB" id="A0AAV1B1Q9"/>
<protein>
    <recommendedName>
        <fullName evidence="10">Aquaporin NIP-type</fullName>
    </recommendedName>
</protein>
<keyword evidence="5 7" id="KW-0472">Membrane</keyword>
<feature type="transmembrane region" description="Helical" evidence="7">
    <location>
        <begin position="38"/>
        <end position="58"/>
    </location>
</feature>
<feature type="transmembrane region" description="Helical" evidence="7">
    <location>
        <begin position="70"/>
        <end position="88"/>
    </location>
</feature>
<evidence type="ECO:0000256" key="5">
    <source>
        <dbReference type="ARBA" id="ARBA00023136"/>
    </source>
</evidence>
<keyword evidence="9" id="KW-1185">Reference proteome</keyword>
<dbReference type="InterPro" id="IPR022357">
    <property type="entry name" value="MIP_CS"/>
</dbReference>
<evidence type="ECO:0000256" key="3">
    <source>
        <dbReference type="ARBA" id="ARBA00022692"/>
    </source>
</evidence>
<dbReference type="InterPro" id="IPR023271">
    <property type="entry name" value="Aquaporin-like"/>
</dbReference>
<comment type="similarity">
    <text evidence="6">Belongs to the MIP/aquaporin (TC 1.A.8) family.</text>
</comment>
<proteinExistence type="inferred from homology"/>
<dbReference type="Proteomes" id="UP001157006">
    <property type="component" value="Chromosome 6"/>
</dbReference>
<sequence>MSDHEITKMEEGDLKAPKQQKDLGFFSSPEVVHTIQKVIAEVIGTYFLIFAGCCVVVLNKVGESKGTITFPGIAVTWGLSVMILVYSLGHISGAHFNPAVTISFAVYRQFPLKQVPMYIVAQLLGAILASGTLCLLFDLDEKSFFGTIPAGSNVQSLVFEMLASFLLMFVISAVSTDNRAIGELAGIAVGMTIIIDVFVAGPISGASMNPARSIGPALVMHVYSGLWVYIVGPFVGTFLGSSAYNLIRFTDKPLNELSGSSSFLNSLSR</sequence>
<comment type="subcellular location">
    <subcellularLocation>
        <location evidence="1">Membrane</location>
        <topology evidence="1">Multi-pass membrane protein</topology>
    </subcellularLocation>
</comment>
<evidence type="ECO:0000256" key="4">
    <source>
        <dbReference type="ARBA" id="ARBA00022989"/>
    </source>
</evidence>
<dbReference type="PROSITE" id="PS00221">
    <property type="entry name" value="MIP"/>
    <property type="match status" value="1"/>
</dbReference>
<dbReference type="Gene3D" id="1.20.1080.10">
    <property type="entry name" value="Glycerol uptake facilitator protein"/>
    <property type="match status" value="1"/>
</dbReference>
<feature type="transmembrane region" description="Helical" evidence="7">
    <location>
        <begin position="117"/>
        <end position="137"/>
    </location>
</feature>
<feature type="transmembrane region" description="Helical" evidence="7">
    <location>
        <begin position="157"/>
        <end position="175"/>
    </location>
</feature>
<evidence type="ECO:0000256" key="1">
    <source>
        <dbReference type="ARBA" id="ARBA00004141"/>
    </source>
</evidence>
<dbReference type="InterPro" id="IPR000425">
    <property type="entry name" value="MIP"/>
</dbReference>
<dbReference type="CDD" id="cd00333">
    <property type="entry name" value="MIP"/>
    <property type="match status" value="1"/>
</dbReference>
<evidence type="ECO:0000256" key="7">
    <source>
        <dbReference type="SAM" id="Phobius"/>
    </source>
</evidence>
<dbReference type="GO" id="GO:0015267">
    <property type="term" value="F:channel activity"/>
    <property type="evidence" value="ECO:0007669"/>
    <property type="project" value="InterPro"/>
</dbReference>
<keyword evidence="3 6" id="KW-0812">Transmembrane</keyword>
<evidence type="ECO:0008006" key="10">
    <source>
        <dbReference type="Google" id="ProtNLM"/>
    </source>
</evidence>
<dbReference type="GO" id="GO:0016020">
    <property type="term" value="C:membrane"/>
    <property type="evidence" value="ECO:0007669"/>
    <property type="project" value="UniProtKB-SubCell"/>
</dbReference>
<dbReference type="NCBIfam" id="TIGR00861">
    <property type="entry name" value="MIP"/>
    <property type="match status" value="1"/>
</dbReference>
<dbReference type="SUPFAM" id="SSF81338">
    <property type="entry name" value="Aquaporin-like"/>
    <property type="match status" value="1"/>
</dbReference>
<keyword evidence="2 6" id="KW-0813">Transport</keyword>
<reference evidence="8 9" key="1">
    <citation type="submission" date="2023-01" db="EMBL/GenBank/DDBJ databases">
        <authorList>
            <person name="Kreplak J."/>
        </authorList>
    </citation>
    <scope>NUCLEOTIDE SEQUENCE [LARGE SCALE GENOMIC DNA]</scope>
</reference>
<evidence type="ECO:0000313" key="9">
    <source>
        <dbReference type="Proteomes" id="UP001157006"/>
    </source>
</evidence>
<accession>A0AAV1B1Q9</accession>
<name>A0AAV1B1Q9_VICFA</name>
<evidence type="ECO:0000313" key="8">
    <source>
        <dbReference type="EMBL" id="CAI8616670.1"/>
    </source>
</evidence>
<feature type="transmembrane region" description="Helical" evidence="7">
    <location>
        <begin position="187"/>
        <end position="206"/>
    </location>
</feature>
<evidence type="ECO:0000256" key="2">
    <source>
        <dbReference type="ARBA" id="ARBA00022448"/>
    </source>
</evidence>
<gene>
    <name evidence="8" type="ORF">VFH_VI040160</name>
</gene>
<feature type="transmembrane region" description="Helical" evidence="7">
    <location>
        <begin position="226"/>
        <end position="247"/>
    </location>
</feature>
<dbReference type="InterPro" id="IPR034294">
    <property type="entry name" value="Aquaporin_transptr"/>
</dbReference>
<organism evidence="8 9">
    <name type="scientific">Vicia faba</name>
    <name type="common">Broad bean</name>
    <name type="synonym">Faba vulgaris</name>
    <dbReference type="NCBI Taxonomy" id="3906"/>
    <lineage>
        <taxon>Eukaryota</taxon>
        <taxon>Viridiplantae</taxon>
        <taxon>Streptophyta</taxon>
        <taxon>Embryophyta</taxon>
        <taxon>Tracheophyta</taxon>
        <taxon>Spermatophyta</taxon>
        <taxon>Magnoliopsida</taxon>
        <taxon>eudicotyledons</taxon>
        <taxon>Gunneridae</taxon>
        <taxon>Pentapetalae</taxon>
        <taxon>rosids</taxon>
        <taxon>fabids</taxon>
        <taxon>Fabales</taxon>
        <taxon>Fabaceae</taxon>
        <taxon>Papilionoideae</taxon>
        <taxon>50 kb inversion clade</taxon>
        <taxon>NPAAA clade</taxon>
        <taxon>Hologalegina</taxon>
        <taxon>IRL clade</taxon>
        <taxon>Fabeae</taxon>
        <taxon>Vicia</taxon>
    </lineage>
</organism>
<evidence type="ECO:0000256" key="6">
    <source>
        <dbReference type="RuleBase" id="RU000477"/>
    </source>
</evidence>
<dbReference type="EMBL" id="OX451741">
    <property type="protein sequence ID" value="CAI8616670.1"/>
    <property type="molecule type" value="Genomic_DNA"/>
</dbReference>
<dbReference type="PANTHER" id="PTHR45724">
    <property type="entry name" value="AQUAPORIN NIP2-1"/>
    <property type="match status" value="1"/>
</dbReference>
<dbReference type="PRINTS" id="PR00783">
    <property type="entry name" value="MINTRINSICP"/>
</dbReference>
<dbReference type="PANTHER" id="PTHR45724:SF23">
    <property type="entry name" value="AQUAPORIN NIP4-1-RELATED"/>
    <property type="match status" value="1"/>
</dbReference>
<keyword evidence="4 7" id="KW-1133">Transmembrane helix</keyword>
<dbReference type="Pfam" id="PF00230">
    <property type="entry name" value="MIP"/>
    <property type="match status" value="1"/>
</dbReference>